<dbReference type="AlphaFoldDB" id="A0A919EPN3"/>
<keyword evidence="1" id="KW-0472">Membrane</keyword>
<sequence length="446" mass="49788">MLKDGNQTKLKMVGENAVALWLKGANEWNAWVKQNPSADIDFSDVDFSEYRTEENRTISFSHFIFPKGAVSFSFTKFGDGDVNFGAAVFNTEYVDFTGAQFGDGYLNFTGVQFNDVYVCFTQVQFGEGSVDFSGVQFGDGSVDFSGAQFGKRGVSFSLAEFGDGDVIFTDAHFGDGNADFSGVQFEGKVDFSGAQFGGNANFRYARFGQGNINFRGAEFKGHASFILVKAPHVNSFDFCRCSFDRALDFSGSSFACIIDLTQTKITHHVSLANLTYHLQQNWYGNARDKEDIARLERLKEIAVNNKAHQQALRFHADEQRSKRWHETKPFHGVFIDYLFDLFSCYGQSIGRPLFSLLISIPYFALLFLASSTERTATFADGMLLSLNNALLFIPNNRLTSLQAKATLFGEQGNIPHQALVLICTQGILSFVFIFLIALGFRNRFRV</sequence>
<evidence type="ECO:0000313" key="2">
    <source>
        <dbReference type="EMBL" id="GHG07136.1"/>
    </source>
</evidence>
<dbReference type="Proteomes" id="UP000623842">
    <property type="component" value="Unassembled WGS sequence"/>
</dbReference>
<keyword evidence="1" id="KW-0812">Transmembrane</keyword>
<evidence type="ECO:0008006" key="4">
    <source>
        <dbReference type="Google" id="ProtNLM"/>
    </source>
</evidence>
<evidence type="ECO:0000256" key="1">
    <source>
        <dbReference type="SAM" id="Phobius"/>
    </source>
</evidence>
<proteinExistence type="predicted"/>
<dbReference type="InterPro" id="IPR001646">
    <property type="entry name" value="5peptide_repeat"/>
</dbReference>
<reference evidence="2" key="2">
    <citation type="submission" date="2020-09" db="EMBL/GenBank/DDBJ databases">
        <authorList>
            <person name="Sun Q."/>
            <person name="Kim S."/>
        </authorList>
    </citation>
    <scope>NUCLEOTIDE SEQUENCE</scope>
    <source>
        <strain evidence="2">KCTC 42731</strain>
    </source>
</reference>
<feature type="transmembrane region" description="Helical" evidence="1">
    <location>
        <begin position="414"/>
        <end position="440"/>
    </location>
</feature>
<protein>
    <recommendedName>
        <fullName evidence="4">Pentapeptide repeat-containing protein</fullName>
    </recommendedName>
</protein>
<organism evidence="2 3">
    <name type="scientific">Thalassotalea marina</name>
    <dbReference type="NCBI Taxonomy" id="1673741"/>
    <lineage>
        <taxon>Bacteria</taxon>
        <taxon>Pseudomonadati</taxon>
        <taxon>Pseudomonadota</taxon>
        <taxon>Gammaproteobacteria</taxon>
        <taxon>Alteromonadales</taxon>
        <taxon>Colwelliaceae</taxon>
        <taxon>Thalassotalea</taxon>
    </lineage>
</organism>
<dbReference type="Pfam" id="PF13576">
    <property type="entry name" value="Pentapeptide_3"/>
    <property type="match status" value="1"/>
</dbReference>
<dbReference type="RefSeq" id="WP_189774652.1">
    <property type="nucleotide sequence ID" value="NZ_BNCK01000014.1"/>
</dbReference>
<accession>A0A919EPN3</accession>
<dbReference type="Gene3D" id="2.160.20.80">
    <property type="entry name" value="E3 ubiquitin-protein ligase SopA"/>
    <property type="match status" value="1"/>
</dbReference>
<keyword evidence="3" id="KW-1185">Reference proteome</keyword>
<reference evidence="2" key="1">
    <citation type="journal article" date="2014" name="Int. J. Syst. Evol. Microbiol.">
        <title>Complete genome sequence of Corynebacterium casei LMG S-19264T (=DSM 44701T), isolated from a smear-ripened cheese.</title>
        <authorList>
            <consortium name="US DOE Joint Genome Institute (JGI-PGF)"/>
            <person name="Walter F."/>
            <person name="Albersmeier A."/>
            <person name="Kalinowski J."/>
            <person name="Ruckert C."/>
        </authorList>
    </citation>
    <scope>NUCLEOTIDE SEQUENCE</scope>
    <source>
        <strain evidence="2">KCTC 42731</strain>
    </source>
</reference>
<evidence type="ECO:0000313" key="3">
    <source>
        <dbReference type="Proteomes" id="UP000623842"/>
    </source>
</evidence>
<dbReference type="EMBL" id="BNCK01000014">
    <property type="protein sequence ID" value="GHG07136.1"/>
    <property type="molecule type" value="Genomic_DNA"/>
</dbReference>
<gene>
    <name evidence="2" type="ORF">GCM10017161_41020</name>
</gene>
<keyword evidence="1" id="KW-1133">Transmembrane helix</keyword>
<comment type="caution">
    <text evidence="2">The sequence shown here is derived from an EMBL/GenBank/DDBJ whole genome shotgun (WGS) entry which is preliminary data.</text>
</comment>
<name>A0A919EPN3_9GAMM</name>